<dbReference type="RefSeq" id="WP_120747792.1">
    <property type="nucleotide sequence ID" value="NZ_RBAH01000008.1"/>
</dbReference>
<dbReference type="EMBL" id="RBAH01000008">
    <property type="protein sequence ID" value="RKN84536.1"/>
    <property type="molecule type" value="Genomic_DNA"/>
</dbReference>
<protein>
    <submittedName>
        <fullName evidence="2">Uncharacterized protein</fullName>
    </submittedName>
</protein>
<proteinExistence type="predicted"/>
<keyword evidence="1" id="KW-1133">Transmembrane helix</keyword>
<keyword evidence="3" id="KW-1185">Reference proteome</keyword>
<reference evidence="2 3" key="1">
    <citation type="journal article" date="2007" name="Int. J. Syst. Evol. Microbiol.">
        <title>Paenibacillus ginsengarvi sp. nov., isolated from soil from ginseng cultivation.</title>
        <authorList>
            <person name="Yoon M.H."/>
            <person name="Ten L.N."/>
            <person name="Im W.T."/>
        </authorList>
    </citation>
    <scope>NUCLEOTIDE SEQUENCE [LARGE SCALE GENOMIC DNA]</scope>
    <source>
        <strain evidence="2 3">KCTC 13059</strain>
    </source>
</reference>
<evidence type="ECO:0000313" key="2">
    <source>
        <dbReference type="EMBL" id="RKN84536.1"/>
    </source>
</evidence>
<keyword evidence="1" id="KW-0472">Membrane</keyword>
<keyword evidence="1" id="KW-0812">Transmembrane</keyword>
<dbReference type="AlphaFoldDB" id="A0A3B0CKK3"/>
<accession>A0A3B0CKK3</accession>
<evidence type="ECO:0000256" key="1">
    <source>
        <dbReference type="SAM" id="Phobius"/>
    </source>
</evidence>
<feature type="transmembrane region" description="Helical" evidence="1">
    <location>
        <begin position="6"/>
        <end position="23"/>
    </location>
</feature>
<dbReference type="Proteomes" id="UP000282311">
    <property type="component" value="Unassembled WGS sequence"/>
</dbReference>
<evidence type="ECO:0000313" key="3">
    <source>
        <dbReference type="Proteomes" id="UP000282311"/>
    </source>
</evidence>
<dbReference type="OrthoDB" id="2618233at2"/>
<organism evidence="2 3">
    <name type="scientific">Paenibacillus ginsengarvi</name>
    <dbReference type="NCBI Taxonomy" id="400777"/>
    <lineage>
        <taxon>Bacteria</taxon>
        <taxon>Bacillati</taxon>
        <taxon>Bacillota</taxon>
        <taxon>Bacilli</taxon>
        <taxon>Bacillales</taxon>
        <taxon>Paenibacillaceae</taxon>
        <taxon>Paenibacillus</taxon>
    </lineage>
</organism>
<sequence length="163" mass="19329">MRKLDWIKVILVVSLLGNCYLFLNQKRDNRKQEIRDELLNGYIYRDLAQLEATIHDQQDHNWKNETLVVQKIDDTMDSIIMRLGMERDNDKQTVFWKLHDYMKKFVVGDGTLALDITLDDRQRADYISLGEKLRSKGWSFKSGIIDTNWDIFSSKLEELVRES</sequence>
<comment type="caution">
    <text evidence="2">The sequence shown here is derived from an EMBL/GenBank/DDBJ whole genome shotgun (WGS) entry which is preliminary data.</text>
</comment>
<gene>
    <name evidence="2" type="ORF">D7M11_13745</name>
</gene>
<name>A0A3B0CKK3_9BACL</name>